<dbReference type="GO" id="GO:0016121">
    <property type="term" value="P:carotene catabolic process"/>
    <property type="evidence" value="ECO:0007669"/>
    <property type="project" value="TreeGrafter"/>
</dbReference>
<evidence type="ECO:0000313" key="6">
    <source>
        <dbReference type="EMBL" id="SUZ96383.1"/>
    </source>
</evidence>
<reference evidence="6" key="1">
    <citation type="submission" date="2018-05" db="EMBL/GenBank/DDBJ databases">
        <authorList>
            <person name="Lanie J.A."/>
            <person name="Ng W.-L."/>
            <person name="Kazmierczak K.M."/>
            <person name="Andrzejewski T.M."/>
            <person name="Davidsen T.M."/>
            <person name="Wayne K.J."/>
            <person name="Tettelin H."/>
            <person name="Glass J.I."/>
            <person name="Rusch D."/>
            <person name="Podicherti R."/>
            <person name="Tsui H.-C.T."/>
            <person name="Winkler M.E."/>
        </authorList>
    </citation>
    <scope>NUCLEOTIDE SEQUENCE</scope>
</reference>
<organism evidence="6">
    <name type="scientific">marine metagenome</name>
    <dbReference type="NCBI Taxonomy" id="408172"/>
    <lineage>
        <taxon>unclassified sequences</taxon>
        <taxon>metagenomes</taxon>
        <taxon>ecological metagenomes</taxon>
    </lineage>
</organism>
<dbReference type="GO" id="GO:0010436">
    <property type="term" value="F:carotenoid dioxygenase activity"/>
    <property type="evidence" value="ECO:0007669"/>
    <property type="project" value="TreeGrafter"/>
</dbReference>
<dbReference type="AlphaFoldDB" id="A0A381S5G1"/>
<keyword evidence="5" id="KW-0408">Iron</keyword>
<dbReference type="EMBL" id="UINC01002410">
    <property type="protein sequence ID" value="SUZ96383.1"/>
    <property type="molecule type" value="Genomic_DNA"/>
</dbReference>
<keyword evidence="3" id="KW-0479">Metal-binding</keyword>
<evidence type="ECO:0008006" key="7">
    <source>
        <dbReference type="Google" id="ProtNLM"/>
    </source>
</evidence>
<comment type="cofactor">
    <cofactor evidence="1">
        <name>Fe(2+)</name>
        <dbReference type="ChEBI" id="CHEBI:29033"/>
    </cofactor>
</comment>
<evidence type="ECO:0000256" key="5">
    <source>
        <dbReference type="ARBA" id="ARBA00023004"/>
    </source>
</evidence>
<keyword evidence="4" id="KW-0560">Oxidoreductase</keyword>
<evidence type="ECO:0000256" key="4">
    <source>
        <dbReference type="ARBA" id="ARBA00023002"/>
    </source>
</evidence>
<dbReference type="InterPro" id="IPR004294">
    <property type="entry name" value="Carotenoid_Oase"/>
</dbReference>
<dbReference type="GO" id="GO:0046872">
    <property type="term" value="F:metal ion binding"/>
    <property type="evidence" value="ECO:0007669"/>
    <property type="project" value="UniProtKB-KW"/>
</dbReference>
<evidence type="ECO:0000256" key="3">
    <source>
        <dbReference type="ARBA" id="ARBA00022723"/>
    </source>
</evidence>
<feature type="non-terminal residue" evidence="6">
    <location>
        <position position="390"/>
    </location>
</feature>
<sequence>MVGDNPYLEGALAPVPDEVLALDLPVTGTLPEELEGRWLRNGPNPLGPTDPATHHWFLGDGMVHGVRLCGGRAEWYRNRWVRGPRVAEALGEPRPAGTSFGDRDFGPNTSVGGFAGKTWAMVEAGTTPMTLTYELDTIDYDDFEGTLPAGFTAHPKFDPTTGELHGVCYAYPDLPDRVQHVVVGPEGTVSSVTDVPVDGMPMVHDMSLTETNVLIYDLPVCLDLEMAIGGSPFPFSWNPNHPARVGVLPRAGTADDVVWCEAPQAYVFHPVNAYDTGDGGVVVDVCRYDSMFDQDRRGPVGDSAPTLARWTVDSTTRRVAEKPLADGHHEFPAHDPRVATRSYRYAYTADGLTLGPTTRIDVETGTSVIHDHGKGRYGAEPVVIPKYRST</sequence>
<protein>
    <recommendedName>
        <fullName evidence="7">Dioxygenase</fullName>
    </recommendedName>
</protein>
<gene>
    <name evidence="6" type="ORF">METZ01_LOCUS49237</name>
</gene>
<comment type="similarity">
    <text evidence="2">Belongs to the carotenoid oxygenase family.</text>
</comment>
<accession>A0A381S5G1</accession>
<evidence type="ECO:0000256" key="1">
    <source>
        <dbReference type="ARBA" id="ARBA00001954"/>
    </source>
</evidence>
<dbReference type="Pfam" id="PF03055">
    <property type="entry name" value="RPE65"/>
    <property type="match status" value="1"/>
</dbReference>
<dbReference type="PANTHER" id="PTHR10543">
    <property type="entry name" value="BETA-CAROTENE DIOXYGENASE"/>
    <property type="match status" value="1"/>
</dbReference>
<dbReference type="PANTHER" id="PTHR10543:SF89">
    <property type="entry name" value="CAROTENOID 9,10(9',10')-CLEAVAGE DIOXYGENASE 1"/>
    <property type="match status" value="1"/>
</dbReference>
<proteinExistence type="inferred from homology"/>
<evidence type="ECO:0000256" key="2">
    <source>
        <dbReference type="ARBA" id="ARBA00006787"/>
    </source>
</evidence>
<name>A0A381S5G1_9ZZZZ</name>